<proteinExistence type="predicted"/>
<accession>G0ED37</accession>
<sequence>MLEVLWQVLSIFTSVAFWIEVAVFTIIVLSLNLEYGWTGIPNFGKVAFVSMGGLAAALVLNYIIVPMLAGLANQPGVPPEAAEHAKAIEEILRQGRAPGDYYYVLMITQHVVPLFQMYPQYYFLLLGLSLLAAVALGAIFALIVSYPIVRLREDYLAIVLLMTSFLLWMLYTYFPLLMGGTFGILIQTGAFTTIFGDYAGYARLAVVGVAALLSILLAERLLNTPFGRMLRAIRDDEAAAEAMGKDAARTRLTVIMLSSVWAALGGVLYVLVYVGSIHPDYYRIDFTFLWIAMLLLGGVGNNIGAVIGVIAFDFFYNASQVLVSYILQGMGLPLDIAQGIQGLVANMLVGVILVLILFFRPQGIIPEKPVKTPIWRVFVERTGVTPEFLQPFYARIARIFGKAGQRGKRSSRVG</sequence>
<feature type="transmembrane region" description="Helical" evidence="6">
    <location>
        <begin position="339"/>
        <end position="359"/>
    </location>
</feature>
<dbReference type="KEGG" id="pfm:Pyrfu_0727"/>
<keyword evidence="4 6" id="KW-1133">Transmembrane helix</keyword>
<gene>
    <name evidence="7" type="ordered locus">Pyrfu_0727</name>
</gene>
<keyword evidence="5 6" id="KW-0472">Membrane</keyword>
<keyword evidence="3 6" id="KW-0812">Transmembrane</keyword>
<dbReference type="GO" id="GO:0005886">
    <property type="term" value="C:plasma membrane"/>
    <property type="evidence" value="ECO:0007669"/>
    <property type="project" value="UniProtKB-SubCell"/>
</dbReference>
<dbReference type="InterPro" id="IPR043428">
    <property type="entry name" value="LivM-like"/>
</dbReference>
<feature type="transmembrane region" description="Helical" evidence="6">
    <location>
        <begin position="43"/>
        <end position="65"/>
    </location>
</feature>
<comment type="subcellular location">
    <subcellularLocation>
        <location evidence="1">Cell membrane</location>
        <topology evidence="1">Multi-pass membrane protein</topology>
    </subcellularLocation>
</comment>
<dbReference type="InParanoid" id="G0ED37"/>
<feature type="transmembrane region" description="Helical" evidence="6">
    <location>
        <begin position="252"/>
        <end position="275"/>
    </location>
</feature>
<protein>
    <submittedName>
        <fullName evidence="7">Inner-membrane translocator</fullName>
    </submittedName>
</protein>
<dbReference type="STRING" id="694429.Pyrfu_0727"/>
<evidence type="ECO:0000256" key="1">
    <source>
        <dbReference type="ARBA" id="ARBA00004651"/>
    </source>
</evidence>
<dbReference type="CDD" id="cd06581">
    <property type="entry name" value="TM_PBP1_LivM_like"/>
    <property type="match status" value="1"/>
</dbReference>
<dbReference type="AlphaFoldDB" id="G0ED37"/>
<feature type="transmembrane region" description="Helical" evidence="6">
    <location>
        <begin position="121"/>
        <end position="143"/>
    </location>
</feature>
<evidence type="ECO:0000256" key="4">
    <source>
        <dbReference type="ARBA" id="ARBA00022989"/>
    </source>
</evidence>
<feature type="transmembrane region" description="Helical" evidence="6">
    <location>
        <begin position="6"/>
        <end position="31"/>
    </location>
</feature>
<dbReference type="PANTHER" id="PTHR30482">
    <property type="entry name" value="HIGH-AFFINITY BRANCHED-CHAIN AMINO ACID TRANSPORT SYSTEM PERMEASE"/>
    <property type="match status" value="1"/>
</dbReference>
<evidence type="ECO:0000256" key="3">
    <source>
        <dbReference type="ARBA" id="ARBA00022692"/>
    </source>
</evidence>
<evidence type="ECO:0000256" key="6">
    <source>
        <dbReference type="SAM" id="Phobius"/>
    </source>
</evidence>
<keyword evidence="2" id="KW-1003">Cell membrane</keyword>
<dbReference type="FunCoup" id="G0ED37">
    <property type="interactions" value="22"/>
</dbReference>
<dbReference type="Pfam" id="PF02653">
    <property type="entry name" value="BPD_transp_2"/>
    <property type="match status" value="1"/>
</dbReference>
<dbReference type="eggNOG" id="arCOG01273">
    <property type="taxonomic scope" value="Archaea"/>
</dbReference>
<evidence type="ECO:0000256" key="5">
    <source>
        <dbReference type="ARBA" id="ARBA00023136"/>
    </source>
</evidence>
<dbReference type="HOGENOM" id="CLU_031365_1_0_2"/>
<dbReference type="InterPro" id="IPR001851">
    <property type="entry name" value="ABC_transp_permease"/>
</dbReference>
<reference evidence="7 8" key="1">
    <citation type="journal article" date="2011" name="Stand. Genomic Sci.">
        <title>Complete genome sequence of the hyperthermophilic chemolithoautotroph Pyrolobus fumarii type strain (1A).</title>
        <authorList>
            <person name="Anderson I."/>
            <person name="Goker M."/>
            <person name="Nolan M."/>
            <person name="Lucas S."/>
            <person name="Hammon N."/>
            <person name="Deshpande S."/>
            <person name="Cheng J.F."/>
            <person name="Tapia R."/>
            <person name="Han C."/>
            <person name="Goodwin L."/>
            <person name="Pitluck S."/>
            <person name="Huntemann M."/>
            <person name="Liolios K."/>
            <person name="Ivanova N."/>
            <person name="Pagani I."/>
            <person name="Mavromatis K."/>
            <person name="Ovchinikova G."/>
            <person name="Pati A."/>
            <person name="Chen A."/>
            <person name="Palaniappan K."/>
            <person name="Land M."/>
            <person name="Hauser L."/>
            <person name="Brambilla E.M."/>
            <person name="Huber H."/>
            <person name="Yasawong M."/>
            <person name="Rohde M."/>
            <person name="Spring S."/>
            <person name="Abt B."/>
            <person name="Sikorski J."/>
            <person name="Wirth R."/>
            <person name="Detter J.C."/>
            <person name="Woyke T."/>
            <person name="Bristow J."/>
            <person name="Eisen J.A."/>
            <person name="Markowitz V."/>
            <person name="Hugenholtz P."/>
            <person name="Kyrpides N.C."/>
            <person name="Klenk H.P."/>
            <person name="Lapidus A."/>
        </authorList>
    </citation>
    <scope>NUCLEOTIDE SEQUENCE [LARGE SCALE GENOMIC DNA]</scope>
    <source>
        <strain evidence="8">DSM 11204 / 1A</strain>
    </source>
</reference>
<evidence type="ECO:0000313" key="7">
    <source>
        <dbReference type="EMBL" id="AEM38596.1"/>
    </source>
</evidence>
<dbReference type="GO" id="GO:0015658">
    <property type="term" value="F:branched-chain amino acid transmembrane transporter activity"/>
    <property type="evidence" value="ECO:0007669"/>
    <property type="project" value="InterPro"/>
</dbReference>
<dbReference type="EMBL" id="CP002838">
    <property type="protein sequence ID" value="AEM38596.1"/>
    <property type="molecule type" value="Genomic_DNA"/>
</dbReference>
<keyword evidence="8" id="KW-1185">Reference proteome</keyword>
<dbReference type="PANTHER" id="PTHR30482:SF1">
    <property type="entry name" value="BRANCHED-CHAIN AMINO ACID TRANSPORT PERMEASE PROTEIN LIVM-RELATED"/>
    <property type="match status" value="1"/>
</dbReference>
<evidence type="ECO:0000313" key="8">
    <source>
        <dbReference type="Proteomes" id="UP000001037"/>
    </source>
</evidence>
<dbReference type="Proteomes" id="UP000001037">
    <property type="component" value="Chromosome"/>
</dbReference>
<name>G0ED37_PYRF1</name>
<feature type="transmembrane region" description="Helical" evidence="6">
    <location>
        <begin position="201"/>
        <end position="222"/>
    </location>
</feature>
<feature type="transmembrane region" description="Helical" evidence="6">
    <location>
        <begin position="281"/>
        <end position="299"/>
    </location>
</feature>
<organism evidence="7 8">
    <name type="scientific">Pyrolobus fumarii (strain DSM 11204 / 1A)</name>
    <dbReference type="NCBI Taxonomy" id="694429"/>
    <lineage>
        <taxon>Archaea</taxon>
        <taxon>Thermoproteota</taxon>
        <taxon>Thermoprotei</taxon>
        <taxon>Desulfurococcales</taxon>
        <taxon>Pyrodictiaceae</taxon>
        <taxon>Pyrolobus</taxon>
    </lineage>
</organism>
<evidence type="ECO:0000256" key="2">
    <source>
        <dbReference type="ARBA" id="ARBA00022475"/>
    </source>
</evidence>